<name>A0AAF0V7S2_SOLVR</name>
<evidence type="ECO:0008006" key="3">
    <source>
        <dbReference type="Google" id="ProtNLM"/>
    </source>
</evidence>
<dbReference type="PANTHER" id="PTHR34072:SF52">
    <property type="entry name" value="RIBONUCLEASE H"/>
    <property type="match status" value="1"/>
</dbReference>
<keyword evidence="2" id="KW-1185">Reference proteome</keyword>
<dbReference type="Gene3D" id="3.30.420.10">
    <property type="entry name" value="Ribonuclease H-like superfamily/Ribonuclease H"/>
    <property type="match status" value="1"/>
</dbReference>
<dbReference type="PANTHER" id="PTHR34072">
    <property type="entry name" value="ENZYMATIC POLYPROTEIN-RELATED"/>
    <property type="match status" value="1"/>
</dbReference>
<evidence type="ECO:0000313" key="2">
    <source>
        <dbReference type="Proteomes" id="UP001234989"/>
    </source>
</evidence>
<dbReference type="SUPFAM" id="SSF53098">
    <property type="entry name" value="Ribonuclease H-like"/>
    <property type="match status" value="1"/>
</dbReference>
<sequence>MPATLTQFLPSQTMRFQMQSFEMLFNFWLRVLPTRTISRLFPRGLREAKAQEFMNLRQDHKSLQYVFTQKELNLRQRRWLEFLKDYEMNVLYHPGKANVVADALIRLSMGSVAHVEEERKELAKDVHMLARLGVRLMGISNGGVTGAVHQQRVEVFSQGGDGVLRYHGRLCVPKVACEGITSETRRQHDSLWVIVNKVTKSTHFLAVKTTDSVEDYTKLNISEIVRLHAVSLSIISDRGPQFTSHFWKPFQKGHGMKSIHTLGGDPHEFGEERLVLGDLA</sequence>
<proteinExistence type="predicted"/>
<evidence type="ECO:0000313" key="1">
    <source>
        <dbReference type="EMBL" id="WMV58211.1"/>
    </source>
</evidence>
<protein>
    <recommendedName>
        <fullName evidence="3">Integrase catalytic domain-containing protein</fullName>
    </recommendedName>
</protein>
<accession>A0AAF0V7S2</accession>
<dbReference type="InterPro" id="IPR012337">
    <property type="entry name" value="RNaseH-like_sf"/>
</dbReference>
<dbReference type="EMBL" id="CP133623">
    <property type="protein sequence ID" value="WMV58211.1"/>
    <property type="molecule type" value="Genomic_DNA"/>
</dbReference>
<gene>
    <name evidence="1" type="ORF">MTR67_051596</name>
</gene>
<dbReference type="AlphaFoldDB" id="A0AAF0V7S2"/>
<dbReference type="GO" id="GO:0003676">
    <property type="term" value="F:nucleic acid binding"/>
    <property type="evidence" value="ECO:0007669"/>
    <property type="project" value="InterPro"/>
</dbReference>
<organism evidence="1 2">
    <name type="scientific">Solanum verrucosum</name>
    <dbReference type="NCBI Taxonomy" id="315347"/>
    <lineage>
        <taxon>Eukaryota</taxon>
        <taxon>Viridiplantae</taxon>
        <taxon>Streptophyta</taxon>
        <taxon>Embryophyta</taxon>
        <taxon>Tracheophyta</taxon>
        <taxon>Spermatophyta</taxon>
        <taxon>Magnoliopsida</taxon>
        <taxon>eudicotyledons</taxon>
        <taxon>Gunneridae</taxon>
        <taxon>Pentapetalae</taxon>
        <taxon>asterids</taxon>
        <taxon>lamiids</taxon>
        <taxon>Solanales</taxon>
        <taxon>Solanaceae</taxon>
        <taxon>Solanoideae</taxon>
        <taxon>Solaneae</taxon>
        <taxon>Solanum</taxon>
    </lineage>
</organism>
<reference evidence="1" key="1">
    <citation type="submission" date="2023-08" db="EMBL/GenBank/DDBJ databases">
        <title>A de novo genome assembly of Solanum verrucosum Schlechtendal, a Mexican diploid species geographically isolated from the other diploid A-genome species in potato relatives.</title>
        <authorList>
            <person name="Hosaka K."/>
        </authorList>
    </citation>
    <scope>NUCLEOTIDE SEQUENCE</scope>
    <source>
        <tissue evidence="1">Young leaves</tissue>
    </source>
</reference>
<dbReference type="InterPro" id="IPR036397">
    <property type="entry name" value="RNaseH_sf"/>
</dbReference>
<dbReference type="Proteomes" id="UP001234989">
    <property type="component" value="Chromosome 12"/>
</dbReference>